<dbReference type="InterPro" id="IPR011051">
    <property type="entry name" value="RmlC_Cupin_sf"/>
</dbReference>
<protein>
    <submittedName>
        <fullName evidence="2">Cupin 2 conserved barrel domain protein</fullName>
    </submittedName>
</protein>
<feature type="domain" description="Cupin type-2" evidence="1">
    <location>
        <begin position="43"/>
        <end position="106"/>
    </location>
</feature>
<dbReference type="RefSeq" id="WP_025409732.1">
    <property type="nucleotide sequence ID" value="NZ_CP007128.1"/>
</dbReference>
<dbReference type="EMBL" id="CP007128">
    <property type="protein sequence ID" value="AHG88187.1"/>
    <property type="molecule type" value="Genomic_DNA"/>
</dbReference>
<dbReference type="OrthoDB" id="9798709at2"/>
<gene>
    <name evidence="2" type="ORF">J421_0650</name>
</gene>
<reference evidence="2 3" key="1">
    <citation type="journal article" date="2014" name="Genome Announc.">
        <title>Genome Sequence and Methylome of Soil Bacterium Gemmatirosa kalamazoonensis KBS708T, a Member of the Rarely Cultivated Gemmatimonadetes Phylum.</title>
        <authorList>
            <person name="Debruyn J.M."/>
            <person name="Radosevich M."/>
            <person name="Wommack K.E."/>
            <person name="Polson S.W."/>
            <person name="Hauser L.J."/>
            <person name="Fawaz M.N."/>
            <person name="Korlach J."/>
            <person name="Tsai Y.C."/>
        </authorList>
    </citation>
    <scope>NUCLEOTIDE SEQUENCE [LARGE SCALE GENOMIC DNA]</scope>
    <source>
        <strain evidence="2 3">KBS708</strain>
    </source>
</reference>
<keyword evidence="3" id="KW-1185">Reference proteome</keyword>
<dbReference type="Gene3D" id="2.60.120.10">
    <property type="entry name" value="Jelly Rolls"/>
    <property type="match status" value="1"/>
</dbReference>
<dbReference type="PANTHER" id="PTHR36440">
    <property type="entry name" value="PUTATIVE (AFU_ORTHOLOGUE AFUA_8G07350)-RELATED"/>
    <property type="match status" value="1"/>
</dbReference>
<dbReference type="SUPFAM" id="SSF51182">
    <property type="entry name" value="RmlC-like cupins"/>
    <property type="match status" value="1"/>
</dbReference>
<accession>W0RCP1</accession>
<dbReference type="Proteomes" id="UP000019151">
    <property type="component" value="Chromosome"/>
</dbReference>
<evidence type="ECO:0000313" key="2">
    <source>
        <dbReference type="EMBL" id="AHG88187.1"/>
    </source>
</evidence>
<dbReference type="AlphaFoldDB" id="W0RCP1"/>
<dbReference type="InterPro" id="IPR013096">
    <property type="entry name" value="Cupin_2"/>
</dbReference>
<dbReference type="eggNOG" id="COG0662">
    <property type="taxonomic scope" value="Bacteria"/>
</dbReference>
<sequence length="158" mass="16302">MSSTATAAVIVPPNGGRAVKAFGNEIQFKLTSEATAGALVLGLATIPAGSAGPPMHVHDHEDELFIIVEGDYRVCVEGNWSEAGPGSVVFLPRGLAHTFHVAGDRAGKHWVLTNAAGFDRFYAHSAEALAQPGAPDFAVLGAIAAAHGYRYVRAAGAV</sequence>
<dbReference type="HOGENOM" id="CLU_103066_3_2_0"/>
<dbReference type="KEGG" id="gba:J421_0650"/>
<evidence type="ECO:0000259" key="1">
    <source>
        <dbReference type="Pfam" id="PF07883"/>
    </source>
</evidence>
<dbReference type="PANTHER" id="PTHR36440:SF1">
    <property type="entry name" value="PUTATIVE (AFU_ORTHOLOGUE AFUA_8G07350)-RELATED"/>
    <property type="match status" value="1"/>
</dbReference>
<dbReference type="InParanoid" id="W0RCP1"/>
<dbReference type="InterPro" id="IPR053146">
    <property type="entry name" value="QDO-like"/>
</dbReference>
<dbReference type="Pfam" id="PF07883">
    <property type="entry name" value="Cupin_2"/>
    <property type="match status" value="1"/>
</dbReference>
<organism evidence="2 3">
    <name type="scientific">Gemmatirosa kalamazoonensis</name>
    <dbReference type="NCBI Taxonomy" id="861299"/>
    <lineage>
        <taxon>Bacteria</taxon>
        <taxon>Pseudomonadati</taxon>
        <taxon>Gemmatimonadota</taxon>
        <taxon>Gemmatimonadia</taxon>
        <taxon>Gemmatimonadales</taxon>
        <taxon>Gemmatimonadaceae</taxon>
        <taxon>Gemmatirosa</taxon>
    </lineage>
</organism>
<proteinExistence type="predicted"/>
<dbReference type="STRING" id="861299.J421_0650"/>
<dbReference type="InterPro" id="IPR014710">
    <property type="entry name" value="RmlC-like_jellyroll"/>
</dbReference>
<name>W0RCP1_9BACT</name>
<evidence type="ECO:0000313" key="3">
    <source>
        <dbReference type="Proteomes" id="UP000019151"/>
    </source>
</evidence>